<evidence type="ECO:0000313" key="2">
    <source>
        <dbReference type="EMBL" id="JAH89117.1"/>
    </source>
</evidence>
<feature type="region of interest" description="Disordered" evidence="1">
    <location>
        <begin position="29"/>
        <end position="50"/>
    </location>
</feature>
<dbReference type="EMBL" id="GBXM01019460">
    <property type="protein sequence ID" value="JAH89117.1"/>
    <property type="molecule type" value="Transcribed_RNA"/>
</dbReference>
<organism evidence="2">
    <name type="scientific">Anguilla anguilla</name>
    <name type="common">European freshwater eel</name>
    <name type="synonym">Muraena anguilla</name>
    <dbReference type="NCBI Taxonomy" id="7936"/>
    <lineage>
        <taxon>Eukaryota</taxon>
        <taxon>Metazoa</taxon>
        <taxon>Chordata</taxon>
        <taxon>Craniata</taxon>
        <taxon>Vertebrata</taxon>
        <taxon>Euteleostomi</taxon>
        <taxon>Actinopterygii</taxon>
        <taxon>Neopterygii</taxon>
        <taxon>Teleostei</taxon>
        <taxon>Anguilliformes</taxon>
        <taxon>Anguillidae</taxon>
        <taxon>Anguilla</taxon>
    </lineage>
</organism>
<evidence type="ECO:0000256" key="1">
    <source>
        <dbReference type="SAM" id="MobiDB-lite"/>
    </source>
</evidence>
<protein>
    <submittedName>
        <fullName evidence="2">Uncharacterized protein</fullName>
    </submittedName>
</protein>
<sequence>MKINHIHMASCPLLTANHMPHVTQSPVQLLDQPPTRLPSSISAEHPSHLV</sequence>
<accession>A0A0E9WFH9</accession>
<reference evidence="2" key="2">
    <citation type="journal article" date="2015" name="Fish Shellfish Immunol.">
        <title>Early steps in the European eel (Anguilla anguilla)-Vibrio vulnificus interaction in the gills: Role of the RtxA13 toxin.</title>
        <authorList>
            <person name="Callol A."/>
            <person name="Pajuelo D."/>
            <person name="Ebbesson L."/>
            <person name="Teles M."/>
            <person name="MacKenzie S."/>
            <person name="Amaro C."/>
        </authorList>
    </citation>
    <scope>NUCLEOTIDE SEQUENCE</scope>
</reference>
<name>A0A0E9WFH9_ANGAN</name>
<dbReference type="AlphaFoldDB" id="A0A0E9WFH9"/>
<proteinExistence type="predicted"/>
<reference evidence="2" key="1">
    <citation type="submission" date="2014-11" db="EMBL/GenBank/DDBJ databases">
        <authorList>
            <person name="Amaro Gonzalez C."/>
        </authorList>
    </citation>
    <scope>NUCLEOTIDE SEQUENCE</scope>
</reference>